<sequence>MGHGVEGRAAPPASLDAESAAAVAETLQALATPSRLLILNRLRHGSCAVAELAEAVGMEQSAVSHQLRLLRALNLVTGRRQGRSVVYSLYDSHVAMLLDEAVFHVEHIRLGIREPFPAAEVG</sequence>
<evidence type="ECO:0000259" key="4">
    <source>
        <dbReference type="PROSITE" id="PS50987"/>
    </source>
</evidence>
<dbReference type="InterPro" id="IPR051011">
    <property type="entry name" value="Metal_resp_trans_reg"/>
</dbReference>
<keyword evidence="2 5" id="KW-0238">DNA-binding</keyword>
<dbReference type="NCBIfam" id="NF033788">
    <property type="entry name" value="HTH_metalloreg"/>
    <property type="match status" value="1"/>
</dbReference>
<dbReference type="PANTHER" id="PTHR43132:SF6">
    <property type="entry name" value="HTH-TYPE TRANSCRIPTIONAL REPRESSOR CZRA"/>
    <property type="match status" value="1"/>
</dbReference>
<keyword evidence="1" id="KW-0805">Transcription regulation</keyword>
<dbReference type="InterPro" id="IPR001845">
    <property type="entry name" value="HTH_ArsR_DNA-bd_dom"/>
</dbReference>
<dbReference type="SMART" id="SM00418">
    <property type="entry name" value="HTH_ARSR"/>
    <property type="match status" value="1"/>
</dbReference>
<dbReference type="RefSeq" id="WP_209666316.1">
    <property type="nucleotide sequence ID" value="NZ_JAGGMS010000001.1"/>
</dbReference>
<dbReference type="Gene3D" id="1.10.10.10">
    <property type="entry name" value="Winged helix-like DNA-binding domain superfamily/Winged helix DNA-binding domain"/>
    <property type="match status" value="1"/>
</dbReference>
<proteinExistence type="predicted"/>
<evidence type="ECO:0000256" key="3">
    <source>
        <dbReference type="ARBA" id="ARBA00023163"/>
    </source>
</evidence>
<dbReference type="SUPFAM" id="SSF46785">
    <property type="entry name" value="Winged helix' DNA-binding domain"/>
    <property type="match status" value="1"/>
</dbReference>
<evidence type="ECO:0000256" key="2">
    <source>
        <dbReference type="ARBA" id="ARBA00023125"/>
    </source>
</evidence>
<keyword evidence="3" id="KW-0804">Transcription</keyword>
<dbReference type="GO" id="GO:0003677">
    <property type="term" value="F:DNA binding"/>
    <property type="evidence" value="ECO:0007669"/>
    <property type="project" value="UniProtKB-KW"/>
</dbReference>
<dbReference type="PRINTS" id="PR00778">
    <property type="entry name" value="HTHARSR"/>
</dbReference>
<dbReference type="InterPro" id="IPR036390">
    <property type="entry name" value="WH_DNA-bd_sf"/>
</dbReference>
<dbReference type="InterPro" id="IPR011991">
    <property type="entry name" value="ArsR-like_HTH"/>
</dbReference>
<dbReference type="EMBL" id="JAGGMS010000001">
    <property type="protein sequence ID" value="MBP2183107.1"/>
    <property type="molecule type" value="Genomic_DNA"/>
</dbReference>
<evidence type="ECO:0000313" key="5">
    <source>
        <dbReference type="EMBL" id="MBP2183107.1"/>
    </source>
</evidence>
<dbReference type="PANTHER" id="PTHR43132">
    <property type="entry name" value="ARSENICAL RESISTANCE OPERON REPRESSOR ARSR-RELATED"/>
    <property type="match status" value="1"/>
</dbReference>
<dbReference type="InterPro" id="IPR036388">
    <property type="entry name" value="WH-like_DNA-bd_sf"/>
</dbReference>
<dbReference type="PROSITE" id="PS50987">
    <property type="entry name" value="HTH_ARSR_2"/>
    <property type="match status" value="1"/>
</dbReference>
<comment type="caution">
    <text evidence="5">The sequence shown here is derived from an EMBL/GenBank/DDBJ whole genome shotgun (WGS) entry which is preliminary data.</text>
</comment>
<evidence type="ECO:0000256" key="1">
    <source>
        <dbReference type="ARBA" id="ARBA00023015"/>
    </source>
</evidence>
<dbReference type="Pfam" id="PF01022">
    <property type="entry name" value="HTH_5"/>
    <property type="match status" value="1"/>
</dbReference>
<keyword evidence="6" id="KW-1185">Reference proteome</keyword>
<protein>
    <submittedName>
        <fullName evidence="5">DNA-binding transcriptional ArsR family regulator</fullName>
    </submittedName>
</protein>
<reference evidence="5 6" key="1">
    <citation type="submission" date="2021-03" db="EMBL/GenBank/DDBJ databases">
        <title>Sequencing the genomes of 1000 actinobacteria strains.</title>
        <authorList>
            <person name="Klenk H.-P."/>
        </authorList>
    </citation>
    <scope>NUCLEOTIDE SEQUENCE [LARGE SCALE GENOMIC DNA]</scope>
    <source>
        <strain evidence="5 6">DSM 45510</strain>
    </source>
</reference>
<evidence type="ECO:0000313" key="6">
    <source>
        <dbReference type="Proteomes" id="UP000741013"/>
    </source>
</evidence>
<organism evidence="5 6">
    <name type="scientific">Amycolatopsis magusensis</name>
    <dbReference type="NCBI Taxonomy" id="882444"/>
    <lineage>
        <taxon>Bacteria</taxon>
        <taxon>Bacillati</taxon>
        <taxon>Actinomycetota</taxon>
        <taxon>Actinomycetes</taxon>
        <taxon>Pseudonocardiales</taxon>
        <taxon>Pseudonocardiaceae</taxon>
        <taxon>Amycolatopsis</taxon>
    </lineage>
</organism>
<dbReference type="Proteomes" id="UP000741013">
    <property type="component" value="Unassembled WGS sequence"/>
</dbReference>
<accession>A0ABS4PUK1</accession>
<dbReference type="CDD" id="cd00090">
    <property type="entry name" value="HTH_ARSR"/>
    <property type="match status" value="1"/>
</dbReference>
<feature type="domain" description="HTH arsR-type" evidence="4">
    <location>
        <begin position="15"/>
        <end position="109"/>
    </location>
</feature>
<gene>
    <name evidence="5" type="ORF">JOM49_004633</name>
</gene>
<name>A0ABS4PUK1_9PSEU</name>